<gene>
    <name evidence="2" type="primary">MLP1_7</name>
    <name evidence="1" type="synonym">MLP1_2</name>
    <name evidence="1" type="ORF">VKT23_016939</name>
    <name evidence="2" type="ORF">VKT23_016948</name>
</gene>
<reference evidence="2 3" key="1">
    <citation type="submission" date="2024-01" db="EMBL/GenBank/DDBJ databases">
        <title>A draft genome for the cacao thread blight pathogen Marasmiellus scandens.</title>
        <authorList>
            <person name="Baruah I.K."/>
            <person name="Leung J."/>
            <person name="Bukari Y."/>
            <person name="Amoako-Attah I."/>
            <person name="Meinhardt L.W."/>
            <person name="Bailey B.A."/>
            <person name="Cohen S.P."/>
        </authorList>
    </citation>
    <scope>NUCLEOTIDE SEQUENCE [LARGE SCALE GENOMIC DNA]</scope>
    <source>
        <strain evidence="2 3">GH-19</strain>
    </source>
</reference>
<evidence type="ECO:0000313" key="3">
    <source>
        <dbReference type="Proteomes" id="UP001498398"/>
    </source>
</evidence>
<name>A0ABR1IXI2_9AGAR</name>
<accession>A0ABR1IXI2</accession>
<comment type="caution">
    <text evidence="2">The sequence shown here is derived from an EMBL/GenBank/DDBJ whole genome shotgun (WGS) entry which is preliminary data.</text>
</comment>
<protein>
    <submittedName>
        <fullName evidence="2">Protein mlp1</fullName>
    </submittedName>
</protein>
<keyword evidence="3" id="KW-1185">Reference proteome</keyword>
<dbReference type="Proteomes" id="UP001498398">
    <property type="component" value="Unassembled WGS sequence"/>
</dbReference>
<sequence>MTFSWNLTSTKMPLSLTGTGHYRYQSWPTSVDLDKPFFPTKPAGLVAVSSTQGPSLPRHSTWPFRVRSKLKATELDPNTSRSRVEQFKEISQANETALGGLNATFDESESAIDAQIARLESERATPL</sequence>
<evidence type="ECO:0000313" key="2">
    <source>
        <dbReference type="EMBL" id="KAK7440600.1"/>
    </source>
</evidence>
<evidence type="ECO:0000313" key="1">
    <source>
        <dbReference type="EMBL" id="KAK7440591.1"/>
    </source>
</evidence>
<dbReference type="EMBL" id="JBANRG010000067">
    <property type="protein sequence ID" value="KAK7440591.1"/>
    <property type="molecule type" value="Genomic_DNA"/>
</dbReference>
<proteinExistence type="predicted"/>
<dbReference type="EMBL" id="JBANRG010000067">
    <property type="protein sequence ID" value="KAK7440600.1"/>
    <property type="molecule type" value="Genomic_DNA"/>
</dbReference>
<organism evidence="2 3">
    <name type="scientific">Marasmiellus scandens</name>
    <dbReference type="NCBI Taxonomy" id="2682957"/>
    <lineage>
        <taxon>Eukaryota</taxon>
        <taxon>Fungi</taxon>
        <taxon>Dikarya</taxon>
        <taxon>Basidiomycota</taxon>
        <taxon>Agaricomycotina</taxon>
        <taxon>Agaricomycetes</taxon>
        <taxon>Agaricomycetidae</taxon>
        <taxon>Agaricales</taxon>
        <taxon>Marasmiineae</taxon>
        <taxon>Omphalotaceae</taxon>
        <taxon>Marasmiellus</taxon>
    </lineage>
</organism>